<dbReference type="GO" id="GO:0005524">
    <property type="term" value="F:ATP binding"/>
    <property type="evidence" value="ECO:0007669"/>
    <property type="project" value="UniProtKB-KW"/>
</dbReference>
<dbReference type="STRING" id="928856.SAMN04488049_101184"/>
<comment type="subcellular location">
    <subcellularLocation>
        <location evidence="1">Cytoplasm</location>
    </subcellularLocation>
</comment>
<keyword evidence="9" id="KW-0460">Magnesium</keyword>
<evidence type="ECO:0000256" key="10">
    <source>
        <dbReference type="ARBA" id="ARBA00032441"/>
    </source>
</evidence>
<sequence>MMTPQTTYEKQLTFTTPDHTSRIASDIAQRLVPGDVILLEGPIGTGKTHFCRSLIQALMTVPEDVPSPTFTLVQVYDVPAGELWHADLYRLGHADEVEELGLLAAFEDAICLVEWPDRLEELAPAHALTVTLSLVADAEESRTAELRWSDPKWAEKLDTL</sequence>
<evidence type="ECO:0000313" key="12">
    <source>
        <dbReference type="Proteomes" id="UP000052022"/>
    </source>
</evidence>
<dbReference type="GO" id="GO:0002949">
    <property type="term" value="P:tRNA threonylcarbamoyladenosine modification"/>
    <property type="evidence" value="ECO:0007669"/>
    <property type="project" value="InterPro"/>
</dbReference>
<dbReference type="Gene3D" id="3.40.50.300">
    <property type="entry name" value="P-loop containing nucleotide triphosphate hydrolases"/>
    <property type="match status" value="1"/>
</dbReference>
<keyword evidence="5" id="KW-0819">tRNA processing</keyword>
<evidence type="ECO:0000256" key="3">
    <source>
        <dbReference type="ARBA" id="ARBA00019010"/>
    </source>
</evidence>
<organism evidence="11 12">
    <name type="scientific">Tritonibacter multivorans</name>
    <dbReference type="NCBI Taxonomy" id="928856"/>
    <lineage>
        <taxon>Bacteria</taxon>
        <taxon>Pseudomonadati</taxon>
        <taxon>Pseudomonadota</taxon>
        <taxon>Alphaproteobacteria</taxon>
        <taxon>Rhodobacterales</taxon>
        <taxon>Paracoccaceae</taxon>
        <taxon>Tritonibacter</taxon>
    </lineage>
</organism>
<evidence type="ECO:0000256" key="5">
    <source>
        <dbReference type="ARBA" id="ARBA00022694"/>
    </source>
</evidence>
<dbReference type="PANTHER" id="PTHR33540:SF2">
    <property type="entry name" value="TRNA THREONYLCARBAMOYLADENOSINE BIOSYNTHESIS PROTEIN TSAE"/>
    <property type="match status" value="1"/>
</dbReference>
<evidence type="ECO:0000256" key="8">
    <source>
        <dbReference type="ARBA" id="ARBA00022840"/>
    </source>
</evidence>
<evidence type="ECO:0000313" key="11">
    <source>
        <dbReference type="EMBL" id="CUH79710.1"/>
    </source>
</evidence>
<keyword evidence="4" id="KW-0963">Cytoplasm</keyword>
<dbReference type="EMBL" id="CYSD01000037">
    <property type="protein sequence ID" value="CUH79710.1"/>
    <property type="molecule type" value="Genomic_DNA"/>
</dbReference>
<dbReference type="SUPFAM" id="SSF52540">
    <property type="entry name" value="P-loop containing nucleoside triphosphate hydrolases"/>
    <property type="match status" value="1"/>
</dbReference>
<comment type="similarity">
    <text evidence="2">Belongs to the TsaE family.</text>
</comment>
<evidence type="ECO:0000256" key="4">
    <source>
        <dbReference type="ARBA" id="ARBA00022490"/>
    </source>
</evidence>
<name>A0A0P1GDL8_9RHOB</name>
<proteinExistence type="inferred from homology"/>
<dbReference type="AlphaFoldDB" id="A0A0P1GDL8"/>
<dbReference type="GO" id="GO:0005737">
    <property type="term" value="C:cytoplasm"/>
    <property type="evidence" value="ECO:0007669"/>
    <property type="project" value="UniProtKB-SubCell"/>
</dbReference>
<protein>
    <recommendedName>
        <fullName evidence="3">tRNA threonylcarbamoyladenosine biosynthesis protein TsaE</fullName>
    </recommendedName>
    <alternativeName>
        <fullName evidence="10">t(6)A37 threonylcarbamoyladenosine biosynthesis protein TsaE</fullName>
    </alternativeName>
</protein>
<dbReference type="NCBIfam" id="TIGR00150">
    <property type="entry name" value="T6A_YjeE"/>
    <property type="match status" value="1"/>
</dbReference>
<evidence type="ECO:0000256" key="6">
    <source>
        <dbReference type="ARBA" id="ARBA00022723"/>
    </source>
</evidence>
<dbReference type="PANTHER" id="PTHR33540">
    <property type="entry name" value="TRNA THREONYLCARBAMOYLADENOSINE BIOSYNTHESIS PROTEIN TSAE"/>
    <property type="match status" value="1"/>
</dbReference>
<dbReference type="Pfam" id="PF02367">
    <property type="entry name" value="TsaE"/>
    <property type="match status" value="1"/>
</dbReference>
<evidence type="ECO:0000256" key="7">
    <source>
        <dbReference type="ARBA" id="ARBA00022741"/>
    </source>
</evidence>
<dbReference type="InterPro" id="IPR027417">
    <property type="entry name" value="P-loop_NTPase"/>
</dbReference>
<dbReference type="InterPro" id="IPR003442">
    <property type="entry name" value="T6A_TsaE"/>
</dbReference>
<keyword evidence="6" id="KW-0479">Metal-binding</keyword>
<dbReference type="Proteomes" id="UP000052022">
    <property type="component" value="Unassembled WGS sequence"/>
</dbReference>
<keyword evidence="8" id="KW-0067">ATP-binding</keyword>
<evidence type="ECO:0000256" key="2">
    <source>
        <dbReference type="ARBA" id="ARBA00007599"/>
    </source>
</evidence>
<reference evidence="11 12" key="1">
    <citation type="submission" date="2015-09" db="EMBL/GenBank/DDBJ databases">
        <authorList>
            <consortium name="Swine Surveillance"/>
        </authorList>
    </citation>
    <scope>NUCLEOTIDE SEQUENCE [LARGE SCALE GENOMIC DNA]</scope>
    <source>
        <strain evidence="11 12">CECT 7557</strain>
    </source>
</reference>
<gene>
    <name evidence="11" type="ORF">TRM7557_02534</name>
</gene>
<evidence type="ECO:0000256" key="9">
    <source>
        <dbReference type="ARBA" id="ARBA00022842"/>
    </source>
</evidence>
<keyword evidence="7" id="KW-0547">Nucleotide-binding</keyword>
<accession>A0A0P1GDL8</accession>
<keyword evidence="12" id="KW-1185">Reference proteome</keyword>
<evidence type="ECO:0000256" key="1">
    <source>
        <dbReference type="ARBA" id="ARBA00004496"/>
    </source>
</evidence>
<dbReference type="GO" id="GO:0046872">
    <property type="term" value="F:metal ion binding"/>
    <property type="evidence" value="ECO:0007669"/>
    <property type="project" value="UniProtKB-KW"/>
</dbReference>